<dbReference type="InterPro" id="IPR009030">
    <property type="entry name" value="Growth_fac_rcpt_cys_sf"/>
</dbReference>
<keyword evidence="1" id="KW-0812">Transmembrane</keyword>
<dbReference type="EMBL" id="KI546139">
    <property type="protein sequence ID" value="EST43329.1"/>
    <property type="molecule type" value="Genomic_DNA"/>
</dbReference>
<reference evidence="2 3" key="1">
    <citation type="journal article" date="2014" name="PLoS Genet.">
        <title>The Genome of Spironucleus salmonicida Highlights a Fish Pathogen Adapted to Fluctuating Environments.</title>
        <authorList>
            <person name="Xu F."/>
            <person name="Jerlstrom-Hultqvist J."/>
            <person name="Einarsson E."/>
            <person name="Astvaldsson A."/>
            <person name="Svard S.G."/>
            <person name="Andersson J.O."/>
        </authorList>
    </citation>
    <scope>NUCLEOTIDE SEQUENCE</scope>
    <source>
        <strain evidence="3">ATCC 50377</strain>
    </source>
</reference>
<dbReference type="CDD" id="cd00064">
    <property type="entry name" value="FU"/>
    <property type="match status" value="1"/>
</dbReference>
<evidence type="ECO:0000313" key="3">
    <source>
        <dbReference type="EMBL" id="KAH0571074.1"/>
    </source>
</evidence>
<evidence type="ECO:0000256" key="1">
    <source>
        <dbReference type="SAM" id="Phobius"/>
    </source>
</evidence>
<dbReference type="OrthoDB" id="300641at2759"/>
<accession>V6LRB9</accession>
<organism evidence="2">
    <name type="scientific">Spironucleus salmonicida</name>
    <dbReference type="NCBI Taxonomy" id="348837"/>
    <lineage>
        <taxon>Eukaryota</taxon>
        <taxon>Metamonada</taxon>
        <taxon>Diplomonadida</taxon>
        <taxon>Hexamitidae</taxon>
        <taxon>Hexamitinae</taxon>
        <taxon>Spironucleus</taxon>
    </lineage>
</organism>
<dbReference type="AlphaFoldDB" id="V6LRB9"/>
<dbReference type="SUPFAM" id="SSF57184">
    <property type="entry name" value="Growth factor receptor domain"/>
    <property type="match status" value="2"/>
</dbReference>
<dbReference type="Gene3D" id="2.10.220.10">
    <property type="entry name" value="Hormone Receptor, Insulin-like Growth Factor Receptor 1, Chain A, domain 2"/>
    <property type="match status" value="1"/>
</dbReference>
<gene>
    <name evidence="2" type="ORF">SS50377_17006</name>
    <name evidence="3" type="ORF">SS50377_27369</name>
</gene>
<dbReference type="VEuPathDB" id="GiardiaDB:SS50377_27369"/>
<feature type="transmembrane region" description="Helical" evidence="1">
    <location>
        <begin position="492"/>
        <end position="517"/>
    </location>
</feature>
<sequence>MAANTCITTQSPYNCNTNTYCPNTLPAAVSSCKPCSEITTFDIGCSCNTIMIPACTGCTGNDCASCATGFTLLNKQCSKSCTNNAECPAGQYCKDAQCIPCHSDCLTCNGGADKQCATCRYGYKIYGGYCVEKLPYELFCQSDQECELGFRCDVTSKGCMNCQTYIDSCNCAITNCAYCGLDGTCLKCNSKSMKVKDLCVLIKSNECTDDVNNCQDGYYCPNTLTISACLVCNDITPEFSCKCGTNLFANCKKCAGNNQSCEQCQSGFQDAGCTQFTCATKPALNQTCPGPNGTPTTCATEPPFKTPCMCNLENCGNCNLEDATQCGSCMDGFQKNEHNKCVIKICKEKLKLGEFCHGSHNTPEVCRSQLEPCFCGDAKFCQTCASTNFCEKCVVGYTKSLSGECVAECTDLKDGMYCDIQNTAQACLQSQFLGFCRCGKSINCAFCEDDGVCKQCFTGYQLDGGDCLKCIRTFELVEGRCVLIPENSKTGWTVAGISIAVFLAIALIAILVGLWMFGYLRKSQAEAVMEETITETPDVQTGRNNGNNLLPPVEAGKDVELGKIALEQK</sequence>
<evidence type="ECO:0000313" key="4">
    <source>
        <dbReference type="Proteomes" id="UP000018208"/>
    </source>
</evidence>
<dbReference type="Proteomes" id="UP000018208">
    <property type="component" value="Unassembled WGS sequence"/>
</dbReference>
<dbReference type="EMBL" id="AUWU02000007">
    <property type="protein sequence ID" value="KAH0571074.1"/>
    <property type="molecule type" value="Genomic_DNA"/>
</dbReference>
<keyword evidence="1" id="KW-0472">Membrane</keyword>
<keyword evidence="4" id="KW-1185">Reference proteome</keyword>
<reference evidence="3" key="2">
    <citation type="submission" date="2020-12" db="EMBL/GenBank/DDBJ databases">
        <title>New Spironucleus salmonicida genome in near-complete chromosomes.</title>
        <authorList>
            <person name="Xu F."/>
            <person name="Kurt Z."/>
            <person name="Jimenez-Gonzalez A."/>
            <person name="Astvaldsson A."/>
            <person name="Andersson J.O."/>
            <person name="Svard S.G."/>
        </authorList>
    </citation>
    <scope>NUCLEOTIDE SEQUENCE</scope>
    <source>
        <strain evidence="3">ATCC 50377</strain>
    </source>
</reference>
<proteinExistence type="predicted"/>
<keyword evidence="1" id="KW-1133">Transmembrane helix</keyword>
<dbReference type="InterPro" id="IPR006212">
    <property type="entry name" value="Furin_repeat"/>
</dbReference>
<protein>
    <submittedName>
        <fullName evidence="2">Cysteine-rich membrane protein 2</fullName>
    </submittedName>
</protein>
<evidence type="ECO:0000313" key="2">
    <source>
        <dbReference type="EMBL" id="EST43329.1"/>
    </source>
</evidence>
<dbReference type="SMART" id="SM00261">
    <property type="entry name" value="FU"/>
    <property type="match status" value="5"/>
</dbReference>
<name>V6LRB9_9EUKA</name>